<comment type="caution">
    <text evidence="3">The sequence shown here is derived from an EMBL/GenBank/DDBJ whole genome shotgun (WGS) entry which is preliminary data.</text>
</comment>
<evidence type="ECO:0008006" key="5">
    <source>
        <dbReference type="Google" id="ProtNLM"/>
    </source>
</evidence>
<evidence type="ECO:0000259" key="2">
    <source>
        <dbReference type="Pfam" id="PF22685"/>
    </source>
</evidence>
<dbReference type="PANTHER" id="PTHR43708">
    <property type="entry name" value="CONSERVED EXPRESSED OXIDOREDUCTASE (EUROFUNG)"/>
    <property type="match status" value="1"/>
</dbReference>
<dbReference type="InterPro" id="IPR051317">
    <property type="entry name" value="Gfo/Idh/MocA_oxidoreduct"/>
</dbReference>
<name>A0A9P4T6Q6_CURKU</name>
<accession>A0A9P4T6Q6</accession>
<dbReference type="EMBL" id="SWKU01000025">
    <property type="protein sequence ID" value="KAF2996860.1"/>
    <property type="molecule type" value="Genomic_DNA"/>
</dbReference>
<dbReference type="GO" id="GO:0000166">
    <property type="term" value="F:nucleotide binding"/>
    <property type="evidence" value="ECO:0007669"/>
    <property type="project" value="InterPro"/>
</dbReference>
<evidence type="ECO:0000313" key="4">
    <source>
        <dbReference type="Proteomes" id="UP000801428"/>
    </source>
</evidence>
<gene>
    <name evidence="3" type="ORF">E8E13_004356</name>
</gene>
<evidence type="ECO:0000313" key="3">
    <source>
        <dbReference type="EMBL" id="KAF2996860.1"/>
    </source>
</evidence>
<proteinExistence type="predicted"/>
<dbReference type="AlphaFoldDB" id="A0A9P4T6Q6"/>
<keyword evidence="4" id="KW-1185">Reference proteome</keyword>
<dbReference type="SUPFAM" id="SSF51735">
    <property type="entry name" value="NAD(P)-binding Rossmann-fold domains"/>
    <property type="match status" value="1"/>
</dbReference>
<feature type="domain" description="Gal80p-like C-terminal" evidence="2">
    <location>
        <begin position="139"/>
        <end position="276"/>
    </location>
</feature>
<dbReference type="Pfam" id="PF01408">
    <property type="entry name" value="GFO_IDH_MocA"/>
    <property type="match status" value="1"/>
</dbReference>
<reference evidence="3" key="1">
    <citation type="submission" date="2019-04" db="EMBL/GenBank/DDBJ databases">
        <title>Sequencing of skin fungus with MAO and IRED activity.</title>
        <authorList>
            <person name="Marsaioli A.J."/>
            <person name="Bonatto J.M.C."/>
            <person name="Reis Junior O."/>
        </authorList>
    </citation>
    <scope>NUCLEOTIDE SEQUENCE</scope>
    <source>
        <strain evidence="3">30M1</strain>
    </source>
</reference>
<protein>
    <recommendedName>
        <fullName evidence="5">Oxidoreductase family protein</fullName>
    </recommendedName>
</protein>
<dbReference type="InterPro" id="IPR055080">
    <property type="entry name" value="Gal80p-like_C"/>
</dbReference>
<evidence type="ECO:0000259" key="1">
    <source>
        <dbReference type="Pfam" id="PF01408"/>
    </source>
</evidence>
<dbReference type="Gene3D" id="3.30.360.10">
    <property type="entry name" value="Dihydrodipicolinate Reductase, domain 2"/>
    <property type="match status" value="1"/>
</dbReference>
<feature type="domain" description="Gfo/Idh/MocA-like oxidoreductase N-terminal" evidence="1">
    <location>
        <begin position="4"/>
        <end position="120"/>
    </location>
</feature>
<dbReference type="InterPro" id="IPR036291">
    <property type="entry name" value="NAD(P)-bd_dom_sf"/>
</dbReference>
<dbReference type="Pfam" id="PF22685">
    <property type="entry name" value="Gal80p_C-like"/>
    <property type="match status" value="1"/>
</dbReference>
<organism evidence="3 4">
    <name type="scientific">Curvularia kusanoi</name>
    <name type="common">Cochliobolus kusanoi</name>
    <dbReference type="NCBI Taxonomy" id="90978"/>
    <lineage>
        <taxon>Eukaryota</taxon>
        <taxon>Fungi</taxon>
        <taxon>Dikarya</taxon>
        <taxon>Ascomycota</taxon>
        <taxon>Pezizomycotina</taxon>
        <taxon>Dothideomycetes</taxon>
        <taxon>Pleosporomycetidae</taxon>
        <taxon>Pleosporales</taxon>
        <taxon>Pleosporineae</taxon>
        <taxon>Pleosporaceae</taxon>
        <taxon>Curvularia</taxon>
    </lineage>
</organism>
<dbReference type="SUPFAM" id="SSF55347">
    <property type="entry name" value="Glyceraldehyde-3-phosphate dehydrogenase-like, C-terminal domain"/>
    <property type="match status" value="1"/>
</dbReference>
<dbReference type="Proteomes" id="UP000801428">
    <property type="component" value="Unassembled WGS sequence"/>
</dbReference>
<dbReference type="OrthoDB" id="446809at2759"/>
<dbReference type="PANTHER" id="PTHR43708:SF1">
    <property type="entry name" value="GALACTOSE_LACTOSE METABOLISM REGULATORY PROTEIN GAL80"/>
    <property type="match status" value="1"/>
</dbReference>
<sequence>MAPIRVALVGLSASAKVTWAADAHLPYLFSPRGKRHYQLVALLNSSTEAAESAKKTFDLPSDIKAYADPAKLAADPDIDLVVVNTRVDVHFAVAEPSLRAGKGIFIEWPLVENLEKGIELTGGQAYPDSIIGLQGRVAPLTLRLKETLASGTIGKVLSSEVRAYGNLVPRNSLSEGLTYFADRKVGGHPLNIHYGHLIDYVHEVLGNWQDFHAVGQIQRPVLSVVGTDGQKGGDVQSDVPDYVSVHGTLQNNKGVFKGEPGLVWTVSGENGELKLSAPGPYLMSGDSFDGPITIEHHDYASDEVIELGWDWLEWQQEYGLRARSTAELYERYAEWVESGRPANVPEERQWPRLQDGLALLEEFDKLYKQIDPQWYG</sequence>
<dbReference type="InterPro" id="IPR000683">
    <property type="entry name" value="Gfo/Idh/MocA-like_OxRdtase_N"/>
</dbReference>
<dbReference type="Gene3D" id="3.40.50.720">
    <property type="entry name" value="NAD(P)-binding Rossmann-like Domain"/>
    <property type="match status" value="1"/>
</dbReference>